<protein>
    <submittedName>
        <fullName evidence="1">Uncharacterized protein</fullName>
    </submittedName>
</protein>
<reference evidence="2" key="1">
    <citation type="submission" date="2016-04" db="EMBL/GenBank/DDBJ databases">
        <title>Comparative genomics of biotechnologically important yeasts.</title>
        <authorList>
            <consortium name="DOE Joint Genome Institute"/>
            <person name="Riley R."/>
            <person name="Haridas S."/>
            <person name="Wolfe K.H."/>
            <person name="Lopes M.R."/>
            <person name="Hittinger C.T."/>
            <person name="Goker M."/>
            <person name="Salamov A."/>
            <person name="Wisecaver J."/>
            <person name="Long T.M."/>
            <person name="Aerts A.L."/>
            <person name="Barry K."/>
            <person name="Choi C."/>
            <person name="Clum A."/>
            <person name="Coughlan A.Y."/>
            <person name="Deshpande S."/>
            <person name="Douglass A.P."/>
            <person name="Hanson S.J."/>
            <person name="Klenk H.-P."/>
            <person name="Labutti K."/>
            <person name="Lapidus A."/>
            <person name="Lindquist E."/>
            <person name="Lipzen A."/>
            <person name="Meier-Kolthoff J.P."/>
            <person name="Ohm R.A."/>
            <person name="Otillar R.P."/>
            <person name="Pangilinan J."/>
            <person name="Peng Y."/>
            <person name="Rokas A."/>
            <person name="Rosa C.A."/>
            <person name="Scheuner C."/>
            <person name="Sibirny A.A."/>
            <person name="Slot J.C."/>
            <person name="Stielow J.B."/>
            <person name="Sun H."/>
            <person name="Kurtzman C.P."/>
            <person name="Blackwell M."/>
            <person name="Grigoriev I.V."/>
            <person name="Jeffries T.W."/>
        </authorList>
    </citation>
    <scope>NUCLEOTIDE SEQUENCE [LARGE SCALE GENOMIC DNA]</scope>
    <source>
        <strain evidence="2">NRRL YB-2248</strain>
    </source>
</reference>
<accession>A0A1E4SUF6</accession>
<evidence type="ECO:0000313" key="1">
    <source>
        <dbReference type="EMBL" id="ODV83140.1"/>
    </source>
</evidence>
<name>A0A1E4SUF6_9ASCO</name>
<organism evidence="1 2">
    <name type="scientific">[Candida] arabinofermentans NRRL YB-2248</name>
    <dbReference type="NCBI Taxonomy" id="983967"/>
    <lineage>
        <taxon>Eukaryota</taxon>
        <taxon>Fungi</taxon>
        <taxon>Dikarya</taxon>
        <taxon>Ascomycota</taxon>
        <taxon>Saccharomycotina</taxon>
        <taxon>Pichiomycetes</taxon>
        <taxon>Pichiales</taxon>
        <taxon>Pichiaceae</taxon>
        <taxon>Ogataea</taxon>
        <taxon>Ogataea/Candida clade</taxon>
    </lineage>
</organism>
<dbReference type="Proteomes" id="UP000094801">
    <property type="component" value="Unassembled WGS sequence"/>
</dbReference>
<proteinExistence type="predicted"/>
<dbReference type="EMBL" id="KV453867">
    <property type="protein sequence ID" value="ODV83140.1"/>
    <property type="molecule type" value="Genomic_DNA"/>
</dbReference>
<gene>
    <name evidence="1" type="ORF">CANARDRAFT_30232</name>
</gene>
<keyword evidence="2" id="KW-1185">Reference proteome</keyword>
<sequence>MNDVLAEEEESILVHFVCSGDENKYELFNAQRSLKFEFLLVLFRVVLRWFFKLF</sequence>
<dbReference type="AlphaFoldDB" id="A0A1E4SUF6"/>
<evidence type="ECO:0000313" key="2">
    <source>
        <dbReference type="Proteomes" id="UP000094801"/>
    </source>
</evidence>